<keyword evidence="3" id="KW-1185">Reference proteome</keyword>
<dbReference type="EnsemblPlants" id="KRH49641">
    <property type="protein sequence ID" value="KRH49641"/>
    <property type="gene ID" value="GLYMA_07G169800"/>
</dbReference>
<evidence type="ECO:0000313" key="1">
    <source>
        <dbReference type="EMBL" id="KRH49641.1"/>
    </source>
</evidence>
<organism evidence="1">
    <name type="scientific">Glycine max</name>
    <name type="common">Soybean</name>
    <name type="synonym">Glycine hispida</name>
    <dbReference type="NCBI Taxonomy" id="3847"/>
    <lineage>
        <taxon>Eukaryota</taxon>
        <taxon>Viridiplantae</taxon>
        <taxon>Streptophyta</taxon>
        <taxon>Embryophyta</taxon>
        <taxon>Tracheophyta</taxon>
        <taxon>Spermatophyta</taxon>
        <taxon>Magnoliopsida</taxon>
        <taxon>eudicotyledons</taxon>
        <taxon>Gunneridae</taxon>
        <taxon>Pentapetalae</taxon>
        <taxon>rosids</taxon>
        <taxon>fabids</taxon>
        <taxon>Fabales</taxon>
        <taxon>Fabaceae</taxon>
        <taxon>Papilionoideae</taxon>
        <taxon>50 kb inversion clade</taxon>
        <taxon>NPAAA clade</taxon>
        <taxon>indigoferoid/millettioid clade</taxon>
        <taxon>Phaseoleae</taxon>
        <taxon>Glycine</taxon>
        <taxon>Glycine subgen. Soja</taxon>
    </lineage>
</organism>
<reference evidence="2" key="2">
    <citation type="submission" date="2018-02" db="UniProtKB">
        <authorList>
            <consortium name="EnsemblPlants"/>
        </authorList>
    </citation>
    <scope>IDENTIFICATION</scope>
    <source>
        <strain evidence="2">Williams 82</strain>
    </source>
</reference>
<accession>A0A0R0JAF0</accession>
<protein>
    <submittedName>
        <fullName evidence="1 2">Uncharacterized protein</fullName>
    </submittedName>
</protein>
<reference evidence="1" key="3">
    <citation type="submission" date="2018-07" db="EMBL/GenBank/DDBJ databases">
        <title>WGS assembly of Glycine max.</title>
        <authorList>
            <person name="Schmutz J."/>
            <person name="Cannon S."/>
            <person name="Schlueter J."/>
            <person name="Ma J."/>
            <person name="Mitros T."/>
            <person name="Nelson W."/>
            <person name="Hyten D."/>
            <person name="Song Q."/>
            <person name="Thelen J."/>
            <person name="Cheng J."/>
            <person name="Xu D."/>
            <person name="Hellsten U."/>
            <person name="May G."/>
            <person name="Yu Y."/>
            <person name="Sakurai T."/>
            <person name="Umezawa T."/>
            <person name="Bhattacharyya M."/>
            <person name="Sandhu D."/>
            <person name="Valliyodan B."/>
            <person name="Lindquist E."/>
            <person name="Peto M."/>
            <person name="Grant D."/>
            <person name="Shu S."/>
            <person name="Goodstein D."/>
            <person name="Barry K."/>
            <person name="Futrell-Griggs M."/>
            <person name="Abernathy B."/>
            <person name="Du J."/>
            <person name="Tian Z."/>
            <person name="Zhu L."/>
            <person name="Gill N."/>
            <person name="Joshi T."/>
            <person name="Libault M."/>
            <person name="Sethuraman A."/>
            <person name="Zhang X."/>
            <person name="Shinozaki K."/>
            <person name="Nguyen H."/>
            <person name="Wing R."/>
            <person name="Cregan P."/>
            <person name="Specht J."/>
            <person name="Grimwood J."/>
            <person name="Rokhsar D."/>
            <person name="Stacey G."/>
            <person name="Shoemaker R."/>
            <person name="Jackson S."/>
        </authorList>
    </citation>
    <scope>NUCLEOTIDE SEQUENCE</scope>
    <source>
        <tissue evidence="1">Callus</tissue>
    </source>
</reference>
<evidence type="ECO:0000313" key="3">
    <source>
        <dbReference type="Proteomes" id="UP000008827"/>
    </source>
</evidence>
<name>A0A0R0JAF0_SOYBN</name>
<dbReference type="AlphaFoldDB" id="A0A0R0JAF0"/>
<reference evidence="1 2" key="1">
    <citation type="journal article" date="2010" name="Nature">
        <title>Genome sequence of the palaeopolyploid soybean.</title>
        <authorList>
            <person name="Schmutz J."/>
            <person name="Cannon S.B."/>
            <person name="Schlueter J."/>
            <person name="Ma J."/>
            <person name="Mitros T."/>
            <person name="Nelson W."/>
            <person name="Hyten D.L."/>
            <person name="Song Q."/>
            <person name="Thelen J.J."/>
            <person name="Cheng J."/>
            <person name="Xu D."/>
            <person name="Hellsten U."/>
            <person name="May G.D."/>
            <person name="Yu Y."/>
            <person name="Sakurai T."/>
            <person name="Umezawa T."/>
            <person name="Bhattacharyya M.K."/>
            <person name="Sandhu D."/>
            <person name="Valliyodan B."/>
            <person name="Lindquist E."/>
            <person name="Peto M."/>
            <person name="Grant D."/>
            <person name="Shu S."/>
            <person name="Goodstein D."/>
            <person name="Barry K."/>
            <person name="Futrell-Griggs M."/>
            <person name="Abernathy B."/>
            <person name="Du J."/>
            <person name="Tian Z."/>
            <person name="Zhu L."/>
            <person name="Gill N."/>
            <person name="Joshi T."/>
            <person name="Libault M."/>
            <person name="Sethuraman A."/>
            <person name="Zhang X.-C."/>
            <person name="Shinozaki K."/>
            <person name="Nguyen H.T."/>
            <person name="Wing R.A."/>
            <person name="Cregan P."/>
            <person name="Specht J."/>
            <person name="Grimwood J."/>
            <person name="Rokhsar D."/>
            <person name="Stacey G."/>
            <person name="Shoemaker R.C."/>
            <person name="Jackson S.A."/>
        </authorList>
    </citation>
    <scope>NUCLEOTIDE SEQUENCE</scope>
    <source>
        <strain evidence="2">cv. Williams 82</strain>
        <tissue evidence="1">Callus</tissue>
    </source>
</reference>
<evidence type="ECO:0000313" key="2">
    <source>
        <dbReference type="EnsemblPlants" id="KRH49641"/>
    </source>
</evidence>
<sequence length="68" mass="7499">MTTPSIILANRTITTLGAHNITKPLRKNMIEDVINIGRLSTKSHTVPEKIVTTVSIILPCMSINFILL</sequence>
<dbReference type="Gramene" id="KRH49641">
    <property type="protein sequence ID" value="KRH49641"/>
    <property type="gene ID" value="GLYMA_07G169800"/>
</dbReference>
<gene>
    <name evidence="1" type="ORF">GLYMA_07G169800</name>
</gene>
<dbReference type="Proteomes" id="UP000008827">
    <property type="component" value="Chromosome 7"/>
</dbReference>
<dbReference type="InParanoid" id="A0A0R0JAF0"/>
<proteinExistence type="predicted"/>
<dbReference type="EMBL" id="CM000840">
    <property type="protein sequence ID" value="KRH49641.1"/>
    <property type="molecule type" value="Genomic_DNA"/>
</dbReference>